<reference evidence="2" key="3">
    <citation type="submission" date="2020-01" db="EMBL/GenBank/DDBJ databases">
        <title>Complete genome sequence of Pseudomonas veronii strain PVy, a versatile degrader capable of using multiple contaminants as sole carbon sources.</title>
        <authorList>
            <person name="Lopez-Echartea E."/>
            <person name="Ridl J."/>
            <person name="Pajer P."/>
            <person name="Strejcek M."/>
            <person name="Suman J."/>
            <person name="Uhlik O."/>
        </authorList>
    </citation>
    <scope>NUCLEOTIDE SEQUENCE</scope>
    <source>
        <strain evidence="2">Pvy</strain>
    </source>
</reference>
<gene>
    <name evidence="2" type="ORF">E4167_20800</name>
    <name evidence="1" type="ORF">HBO38_05885</name>
</gene>
<dbReference type="EMBL" id="CP039631">
    <property type="protein sequence ID" value="QCG66992.2"/>
    <property type="molecule type" value="Genomic_DNA"/>
</dbReference>
<accession>A0A4P7Y718</accession>
<evidence type="ECO:0000313" key="4">
    <source>
        <dbReference type="Proteomes" id="UP000537729"/>
    </source>
</evidence>
<dbReference type="PROSITE" id="PS51257">
    <property type="entry name" value="PROKAR_LIPOPROTEIN"/>
    <property type="match status" value="1"/>
</dbReference>
<proteinExistence type="predicted"/>
<dbReference type="Proteomes" id="UP000537729">
    <property type="component" value="Unassembled WGS sequence"/>
</dbReference>
<dbReference type="Proteomes" id="UP000298274">
    <property type="component" value="Chromosome"/>
</dbReference>
<name>A0A4P7Y718_PSEVE</name>
<sequence length="165" mass="17849">MKRFMIFSVIAVLAGCSGKIVTYEQSDCKNGCEGVPFFRLVQVKEHYIQDKILNKEGEMLRYAGGDENTGCFAVQVTETKLIPAAQESYIRYEAGWLETSKFSVDLNDNGSLAKVGADSTPGLKMAVDAVSTLATAYGTVKSTDKSKSKIQLPYCNAGRVPVTGA</sequence>
<evidence type="ECO:0000313" key="2">
    <source>
        <dbReference type="EMBL" id="QCG66992.2"/>
    </source>
</evidence>
<reference evidence="1 4" key="2">
    <citation type="journal article" date="2020" name="Front. Microbiol.">
        <title>Genetic Organization of the aprX-lipA2 Operon Affects the Proteolytic Potential of Pseudomonas Species in Milk.</title>
        <authorList>
            <person name="Maier C."/>
            <person name="Huptas C."/>
            <person name="von Neubeck M."/>
            <person name="Scherer S."/>
            <person name="Wenning M."/>
            <person name="Lucking G."/>
        </authorList>
    </citation>
    <scope>NUCLEOTIDE SEQUENCE [LARGE SCALE GENOMIC DNA]</scope>
    <source>
        <strain evidence="1 4">DSM 16272</strain>
    </source>
</reference>
<evidence type="ECO:0008006" key="5">
    <source>
        <dbReference type="Google" id="ProtNLM"/>
    </source>
</evidence>
<dbReference type="RefSeq" id="WP_046485310.1">
    <property type="nucleotide sequence ID" value="NZ_CP142041.1"/>
</dbReference>
<dbReference type="AlphaFoldDB" id="A0A4P7Y718"/>
<protein>
    <recommendedName>
        <fullName evidence="5">Lipoprotein</fullName>
    </recommendedName>
</protein>
<evidence type="ECO:0000313" key="3">
    <source>
        <dbReference type="Proteomes" id="UP000298274"/>
    </source>
</evidence>
<evidence type="ECO:0000313" key="1">
    <source>
        <dbReference type="EMBL" id="NMY07991.1"/>
    </source>
</evidence>
<dbReference type="EMBL" id="JAAQWG010000006">
    <property type="protein sequence ID" value="NMY07991.1"/>
    <property type="molecule type" value="Genomic_DNA"/>
</dbReference>
<organism evidence="2 3">
    <name type="scientific">Pseudomonas veronii</name>
    <dbReference type="NCBI Taxonomy" id="76761"/>
    <lineage>
        <taxon>Bacteria</taxon>
        <taxon>Pseudomonadati</taxon>
        <taxon>Pseudomonadota</taxon>
        <taxon>Gammaproteobacteria</taxon>
        <taxon>Pseudomonadales</taxon>
        <taxon>Pseudomonadaceae</taxon>
        <taxon>Pseudomonas</taxon>
    </lineage>
</organism>
<reference evidence="3" key="1">
    <citation type="submission" date="2019-04" db="EMBL/GenBank/DDBJ databases">
        <title>Complete genome sequence of Pseudomonas veronii strain PVy, a versatile degrader capable of using multiple contaminants as sole carbon sources.</title>
        <authorList>
            <person name="Lopez-Echartea E."/>
            <person name="Ridl J."/>
            <person name="Pajer P."/>
            <person name="Strejcek M."/>
            <person name="Suman J."/>
            <person name="Uhlik O."/>
        </authorList>
    </citation>
    <scope>NUCLEOTIDE SEQUENCE [LARGE SCALE GENOMIC DNA]</scope>
    <source>
        <strain evidence="3">Pvy</strain>
    </source>
</reference>